<accession>A0ABS5FA90</accession>
<protein>
    <recommendedName>
        <fullName evidence="3">CHAT domain-containing protein</fullName>
    </recommendedName>
</protein>
<reference evidence="2" key="1">
    <citation type="journal article" date="2021" name="Syst. Appl. Microbiol.">
        <title>Roseomonas hellenica sp. nov., isolated from roots of wild-growing Alkanna tinctoria.</title>
        <authorList>
            <person name="Rat A."/>
            <person name="Naranjo H.D."/>
            <person name="Lebbe L."/>
            <person name="Cnockaert M."/>
            <person name="Krigas N."/>
            <person name="Grigoriadou K."/>
            <person name="Maloupa E."/>
            <person name="Willems A."/>
        </authorList>
    </citation>
    <scope>NUCLEOTIDE SEQUENCE [LARGE SCALE GENOMIC DNA]</scope>
    <source>
        <strain evidence="2">LMG 31523</strain>
    </source>
</reference>
<evidence type="ECO:0000313" key="1">
    <source>
        <dbReference type="EMBL" id="MBR0669479.1"/>
    </source>
</evidence>
<evidence type="ECO:0000313" key="2">
    <source>
        <dbReference type="Proteomes" id="UP001196870"/>
    </source>
</evidence>
<dbReference type="Proteomes" id="UP001196870">
    <property type="component" value="Unassembled WGS sequence"/>
</dbReference>
<evidence type="ECO:0008006" key="3">
    <source>
        <dbReference type="Google" id="ProtNLM"/>
    </source>
</evidence>
<name>A0ABS5FA90_9PROT</name>
<comment type="caution">
    <text evidence="1">The sequence shown here is derived from an EMBL/GenBank/DDBJ whole genome shotgun (WGS) entry which is preliminary data.</text>
</comment>
<sequence>ALQKAQLGIYRLRGGSHPAFWAPFALMGPGRTVEPRGQTASAGAAARL</sequence>
<feature type="non-terminal residue" evidence="1">
    <location>
        <position position="1"/>
    </location>
</feature>
<gene>
    <name evidence="1" type="ORF">GXW71_34370</name>
</gene>
<keyword evidence="2" id="KW-1185">Reference proteome</keyword>
<organism evidence="1 2">
    <name type="scientific">Plastoroseomonas hellenica</name>
    <dbReference type="NCBI Taxonomy" id="2687306"/>
    <lineage>
        <taxon>Bacteria</taxon>
        <taxon>Pseudomonadati</taxon>
        <taxon>Pseudomonadota</taxon>
        <taxon>Alphaproteobacteria</taxon>
        <taxon>Acetobacterales</taxon>
        <taxon>Acetobacteraceae</taxon>
        <taxon>Plastoroseomonas</taxon>
    </lineage>
</organism>
<dbReference type="EMBL" id="JAAGBB010000126">
    <property type="protein sequence ID" value="MBR0669479.1"/>
    <property type="molecule type" value="Genomic_DNA"/>
</dbReference>
<proteinExistence type="predicted"/>